<name>W8P4F6_9EURY</name>
<organism evidence="1 2">
    <name type="scientific">Thermococcus nautili</name>
    <dbReference type="NCBI Taxonomy" id="195522"/>
    <lineage>
        <taxon>Archaea</taxon>
        <taxon>Methanobacteriati</taxon>
        <taxon>Methanobacteriota</taxon>
        <taxon>Thermococci</taxon>
        <taxon>Thermococcales</taxon>
        <taxon>Thermococcaceae</taxon>
        <taxon>Thermococcus</taxon>
    </lineage>
</organism>
<dbReference type="EMBL" id="CP007264">
    <property type="protein sequence ID" value="AHL22325.1"/>
    <property type="molecule type" value="Genomic_DNA"/>
</dbReference>
<gene>
    <name evidence="1" type="ORF">BD01_0702</name>
</gene>
<reference evidence="1 2" key="1">
    <citation type="submission" date="2014-02" db="EMBL/GenBank/DDBJ databases">
        <title>Genome Sequence of an Hyperthermophilic Archaeon, Thermococcus nautili 30-1, producing viral vesicles.</title>
        <authorList>
            <person name="Oberto J."/>
            <person name="Gaudin M."/>
            <person name="Cossu M."/>
            <person name="Gorlas A."/>
            <person name="Slesarev A."/>
            <person name="Marguet E."/>
            <person name="Forterre P."/>
        </authorList>
    </citation>
    <scope>NUCLEOTIDE SEQUENCE [LARGE SCALE GENOMIC DNA]</scope>
    <source>
        <strain evidence="1 2">30-1</strain>
    </source>
</reference>
<dbReference type="KEGG" id="tnu:BD01_0702"/>
<accession>W8P4F6</accession>
<dbReference type="HOGENOM" id="CLU_812866_0_0_2"/>
<dbReference type="Proteomes" id="UP000019434">
    <property type="component" value="Chromosome"/>
</dbReference>
<proteinExistence type="predicted"/>
<protein>
    <submittedName>
        <fullName evidence="1">Uncharacterized protein</fullName>
    </submittedName>
</protein>
<evidence type="ECO:0000313" key="1">
    <source>
        <dbReference type="EMBL" id="AHL22325.1"/>
    </source>
</evidence>
<keyword evidence="2" id="KW-1185">Reference proteome</keyword>
<evidence type="ECO:0000313" key="2">
    <source>
        <dbReference type="Proteomes" id="UP000019434"/>
    </source>
</evidence>
<dbReference type="AlphaFoldDB" id="W8P4F6"/>
<sequence>MSGSYIIMPPALSVRENEGVLVVSREKEYLKHCRNIVKGNTRDKVVWFVLYHCPHSPAIIQKGNVLIEKRVRELGDNMKLVEVEVSEGENYIERFRDVIVDGTRHVDMSTRKLRFGKNGKILIDLKTPPEDAFKILRTELSRDVVKRDLNIVKLFNSCLVWPNTGKLCLHTRKIHVWPKGTGAVSLIVAELMHIADAEVQTKEQFVFSLVERVPHKIFRDNSAKELLRVYSQLQEFFTSREELVFSESVLPLSPDKIILVMKPVFSNQIVPIVVADAVLARATSTSVLPGTGEPIQRVQLEFILPWVNRRVVTNLQLDEFELLKSIWDKTSTRKIGENLHT</sequence>